<dbReference type="FunCoup" id="A0A1X7V8F1">
    <property type="interactions" value="485"/>
</dbReference>
<evidence type="ECO:0000313" key="8">
    <source>
        <dbReference type="Proteomes" id="UP000007879"/>
    </source>
</evidence>
<evidence type="ECO:0000256" key="5">
    <source>
        <dbReference type="ARBA" id="ARBA00023242"/>
    </source>
</evidence>
<accession>A0A1X7V8F1</accession>
<keyword evidence="5 6" id="KW-0539">Nucleus</keyword>
<dbReference type="STRING" id="400682.A0A1X7V8F1"/>
<dbReference type="GO" id="GO:0070847">
    <property type="term" value="C:core mediator complex"/>
    <property type="evidence" value="ECO:0007669"/>
    <property type="project" value="TreeGrafter"/>
</dbReference>
<comment type="subcellular location">
    <subcellularLocation>
        <location evidence="1 6">Nucleus</location>
    </subcellularLocation>
</comment>
<organism evidence="7">
    <name type="scientific">Amphimedon queenslandica</name>
    <name type="common">Sponge</name>
    <dbReference type="NCBI Taxonomy" id="400682"/>
    <lineage>
        <taxon>Eukaryota</taxon>
        <taxon>Metazoa</taxon>
        <taxon>Porifera</taxon>
        <taxon>Demospongiae</taxon>
        <taxon>Heteroscleromorpha</taxon>
        <taxon>Haplosclerida</taxon>
        <taxon>Niphatidae</taxon>
        <taxon>Amphimedon</taxon>
    </lineage>
</organism>
<dbReference type="EnsemblMetazoa" id="XM_019994652.1">
    <property type="protein sequence ID" value="XP_019850211.1"/>
    <property type="gene ID" value="LOC100639020"/>
</dbReference>
<comment type="subunit">
    <text evidence="6">Component of the Mediator complex.</text>
</comment>
<dbReference type="Pfam" id="PF09637">
    <property type="entry name" value="Med18"/>
    <property type="match status" value="1"/>
</dbReference>
<reference evidence="7" key="2">
    <citation type="submission" date="2017-05" db="UniProtKB">
        <authorList>
            <consortium name="EnsemblMetazoa"/>
        </authorList>
    </citation>
    <scope>IDENTIFICATION</scope>
</reference>
<dbReference type="GO" id="GO:0016592">
    <property type="term" value="C:mediator complex"/>
    <property type="evidence" value="ECO:0007669"/>
    <property type="project" value="InterPro"/>
</dbReference>
<sequence length="222" mass="24172">MSAGSLSVGSVAKGQQYEFLLYGSITEANLPTLLHRLRGLCDYTTSSSSRGGGGGREGGREGVGLTTFTDREITMKIDSQNTSRLHVRQSLDLPNAPLILSYHGQLEISDPNRPTAVRTCVHAGCSHNLVEYLREIGFVPVYEFFMKGFLFKKGPMKILVFQLLQSDQGDVESAQLVAPNYLIEMSAVAASGQDAVGLEMKNMAEHLKSIVIMDKTDGISVR</sequence>
<dbReference type="AlphaFoldDB" id="A0A1X7V8F1"/>
<reference evidence="8" key="1">
    <citation type="journal article" date="2010" name="Nature">
        <title>The Amphimedon queenslandica genome and the evolution of animal complexity.</title>
        <authorList>
            <person name="Srivastava M."/>
            <person name="Simakov O."/>
            <person name="Chapman J."/>
            <person name="Fahey B."/>
            <person name="Gauthier M.E."/>
            <person name="Mitros T."/>
            <person name="Richards G.S."/>
            <person name="Conaco C."/>
            <person name="Dacre M."/>
            <person name="Hellsten U."/>
            <person name="Larroux C."/>
            <person name="Putnam N.H."/>
            <person name="Stanke M."/>
            <person name="Adamska M."/>
            <person name="Darling A."/>
            <person name="Degnan S.M."/>
            <person name="Oakley T.H."/>
            <person name="Plachetzki D.C."/>
            <person name="Zhai Y."/>
            <person name="Adamski M."/>
            <person name="Calcino A."/>
            <person name="Cummins S.F."/>
            <person name="Goodstein D.M."/>
            <person name="Harris C."/>
            <person name="Jackson D.J."/>
            <person name="Leys S.P."/>
            <person name="Shu S."/>
            <person name="Woodcroft B.J."/>
            <person name="Vervoort M."/>
            <person name="Kosik K.S."/>
            <person name="Manning G."/>
            <person name="Degnan B.M."/>
            <person name="Rokhsar D.S."/>
        </authorList>
    </citation>
    <scope>NUCLEOTIDE SEQUENCE [LARGE SCALE GENOMIC DNA]</scope>
</reference>
<name>A0A1X7V8F1_AMPQE</name>
<dbReference type="KEGG" id="aqu:100639020"/>
<dbReference type="GO" id="GO:0006357">
    <property type="term" value="P:regulation of transcription by RNA polymerase II"/>
    <property type="evidence" value="ECO:0007669"/>
    <property type="project" value="InterPro"/>
</dbReference>
<dbReference type="eggNOG" id="KOG3264">
    <property type="taxonomic scope" value="Eukaryota"/>
</dbReference>
<evidence type="ECO:0000313" key="7">
    <source>
        <dbReference type="EnsemblMetazoa" id="Aqu2.1.36258_001"/>
    </source>
</evidence>
<dbReference type="InParanoid" id="A0A1X7V8F1"/>
<evidence type="ECO:0000256" key="4">
    <source>
        <dbReference type="ARBA" id="ARBA00023163"/>
    </source>
</evidence>
<dbReference type="PANTHER" id="PTHR13321:SF2">
    <property type="entry name" value="MEDIATOR OF RNA POLYMERASE II TRANSCRIPTION SUBUNIT 18"/>
    <property type="match status" value="1"/>
</dbReference>
<evidence type="ECO:0000256" key="1">
    <source>
        <dbReference type="ARBA" id="ARBA00004123"/>
    </source>
</evidence>
<dbReference type="PANTHER" id="PTHR13321">
    <property type="entry name" value="MEDIATOR OF RNA POLYMERASE II TRANSCRIPTION, SUBUNIT 18"/>
    <property type="match status" value="1"/>
</dbReference>
<comment type="function">
    <text evidence="6">Component of the Mediator complex, a coactivator involved in the regulated transcription of nearly all RNA polymerase II-dependent genes. Mediator functions as a bridge to convey information from gene-specific regulatory proteins to the basal RNA polymerase II transcription machinery. Mediator is recruited to promoters by direct interactions with regulatory proteins and serves as a scaffold for the assembly of a functional preinitiation complex with RNA polymerase II and the general transcription factors.</text>
</comment>
<evidence type="ECO:0000256" key="6">
    <source>
        <dbReference type="RuleBase" id="RU364150"/>
    </source>
</evidence>
<proteinExistence type="inferred from homology"/>
<dbReference type="GO" id="GO:0003712">
    <property type="term" value="F:transcription coregulator activity"/>
    <property type="evidence" value="ECO:0007669"/>
    <property type="project" value="InterPro"/>
</dbReference>
<keyword evidence="6" id="KW-0010">Activator</keyword>
<dbReference type="Gene3D" id="2.40.320.10">
    <property type="entry name" value="Hypothetical Protein Pfu-838710-001"/>
    <property type="match status" value="1"/>
</dbReference>
<dbReference type="OrthoDB" id="10018982at2759"/>
<keyword evidence="4 6" id="KW-0804">Transcription</keyword>
<keyword evidence="3 6" id="KW-0805">Transcription regulation</keyword>
<dbReference type="EnsemblMetazoa" id="Aqu2.1.36258_001">
    <property type="protein sequence ID" value="Aqu2.1.36258_001"/>
    <property type="gene ID" value="Aqu2.1.36258"/>
</dbReference>
<comment type="similarity">
    <text evidence="2 6">Belongs to the Mediator complex subunit 18 family.</text>
</comment>
<evidence type="ECO:0000256" key="2">
    <source>
        <dbReference type="ARBA" id="ARBA00009814"/>
    </source>
</evidence>
<dbReference type="InterPro" id="IPR019095">
    <property type="entry name" value="Mediator_Med18"/>
</dbReference>
<keyword evidence="8" id="KW-1185">Reference proteome</keyword>
<evidence type="ECO:0000256" key="3">
    <source>
        <dbReference type="ARBA" id="ARBA00023015"/>
    </source>
</evidence>
<protein>
    <recommendedName>
        <fullName evidence="6">Mediator of RNA polymerase II transcription subunit 18</fullName>
    </recommendedName>
    <alternativeName>
        <fullName evidence="6">Mediator complex subunit 18</fullName>
    </alternativeName>
</protein>
<dbReference type="GO" id="GO:0006369">
    <property type="term" value="P:termination of RNA polymerase II transcription"/>
    <property type="evidence" value="ECO:0007669"/>
    <property type="project" value="TreeGrafter"/>
</dbReference>
<gene>
    <name evidence="6" type="primary">MED18</name>
    <name evidence="7" type="synonym">100639020</name>
</gene>
<dbReference type="Proteomes" id="UP000007879">
    <property type="component" value="Unassembled WGS sequence"/>
</dbReference>